<sequence>MKKVAIPIANEIISEYLCGCSQFVFYDMETKGITATENNVNDFSNENEVRLWIKNNGITDIILHRIKKELIELFTSEKINLFVGVPLVSAEEIIEVYRCGKLESDKSIIAEITN</sequence>
<dbReference type="Gene3D" id="3.30.420.130">
    <property type="entry name" value="Dinitrogenase iron-molybdenum cofactor biosynthesis domain"/>
    <property type="match status" value="1"/>
</dbReference>
<dbReference type="AlphaFoldDB" id="A0A6C0RDP4"/>
<accession>A0A6C0RDP4</accession>
<organism evidence="1 2">
    <name type="scientific">Draconibacterium halophilum</name>
    <dbReference type="NCBI Taxonomy" id="2706887"/>
    <lineage>
        <taxon>Bacteria</taxon>
        <taxon>Pseudomonadati</taxon>
        <taxon>Bacteroidota</taxon>
        <taxon>Bacteroidia</taxon>
        <taxon>Marinilabiliales</taxon>
        <taxon>Prolixibacteraceae</taxon>
        <taxon>Draconibacterium</taxon>
    </lineage>
</organism>
<dbReference type="EMBL" id="CP048409">
    <property type="protein sequence ID" value="QIA08239.1"/>
    <property type="molecule type" value="Genomic_DNA"/>
</dbReference>
<dbReference type="RefSeq" id="WP_163346160.1">
    <property type="nucleotide sequence ID" value="NZ_CP048409.1"/>
</dbReference>
<name>A0A6C0RDP4_9BACT</name>
<dbReference type="Proteomes" id="UP000474630">
    <property type="component" value="Chromosome"/>
</dbReference>
<dbReference type="SUPFAM" id="SSF53146">
    <property type="entry name" value="Nitrogenase accessory factor-like"/>
    <property type="match status" value="1"/>
</dbReference>
<dbReference type="KEGG" id="drc:G0Q07_11160"/>
<evidence type="ECO:0008006" key="3">
    <source>
        <dbReference type="Google" id="ProtNLM"/>
    </source>
</evidence>
<evidence type="ECO:0000313" key="1">
    <source>
        <dbReference type="EMBL" id="QIA08239.1"/>
    </source>
</evidence>
<reference evidence="1 2" key="1">
    <citation type="submission" date="2020-02" db="EMBL/GenBank/DDBJ databases">
        <title>Genome sequencing for Draconibacterium sp. strain M1.</title>
        <authorList>
            <person name="Park S.-J."/>
        </authorList>
    </citation>
    <scope>NUCLEOTIDE SEQUENCE [LARGE SCALE GENOMIC DNA]</scope>
    <source>
        <strain evidence="1 2">M1</strain>
    </source>
</reference>
<protein>
    <recommendedName>
        <fullName evidence="3">Dinitrogenase iron-molybdenum cofactor biosynthesis domain-containing protein</fullName>
    </recommendedName>
</protein>
<proteinExistence type="predicted"/>
<keyword evidence="2" id="KW-1185">Reference proteome</keyword>
<gene>
    <name evidence="1" type="ORF">G0Q07_11160</name>
</gene>
<dbReference type="InterPro" id="IPR036105">
    <property type="entry name" value="DiNase_FeMo-co_biosyn_sf"/>
</dbReference>
<evidence type="ECO:0000313" key="2">
    <source>
        <dbReference type="Proteomes" id="UP000474630"/>
    </source>
</evidence>